<dbReference type="KEGG" id="cic:CICLE_v10019188mg"/>
<gene>
    <name evidence="5" type="ORF">CICLE_v10019188mg</name>
</gene>
<name>V4TL91_CITCL</name>
<feature type="domain" description="C3HC-type" evidence="4">
    <location>
        <begin position="80"/>
        <end position="204"/>
    </location>
</feature>
<feature type="region of interest" description="Disordered" evidence="3">
    <location>
        <begin position="619"/>
        <end position="641"/>
    </location>
</feature>
<evidence type="ECO:0000256" key="2">
    <source>
        <dbReference type="ARBA" id="ARBA00023242"/>
    </source>
</evidence>
<evidence type="ECO:0000256" key="3">
    <source>
        <dbReference type="SAM" id="MobiDB-lite"/>
    </source>
</evidence>
<dbReference type="GO" id="GO:0005634">
    <property type="term" value="C:nucleus"/>
    <property type="evidence" value="ECO:0007669"/>
    <property type="project" value="UniProtKB-SubCell"/>
</dbReference>
<feature type="compositionally biased region" description="Basic and acidic residues" evidence="3">
    <location>
        <begin position="1"/>
        <end position="13"/>
    </location>
</feature>
<reference evidence="5 6" key="1">
    <citation type="submission" date="2013-10" db="EMBL/GenBank/DDBJ databases">
        <authorList>
            <consortium name="International Citrus Genome Consortium"/>
            <person name="Jenkins J."/>
            <person name="Schmutz J."/>
            <person name="Prochnik S."/>
            <person name="Rokhsar D."/>
            <person name="Gmitter F."/>
            <person name="Ollitrault P."/>
            <person name="Machado M."/>
            <person name="Talon M."/>
            <person name="Wincker P."/>
            <person name="Jaillon O."/>
            <person name="Morgante M."/>
        </authorList>
    </citation>
    <scope>NUCLEOTIDE SEQUENCE</scope>
    <source>
        <strain evidence="6">cv. Clemenules</strain>
    </source>
</reference>
<evidence type="ECO:0000259" key="4">
    <source>
        <dbReference type="Pfam" id="PF07967"/>
    </source>
</evidence>
<dbReference type="eggNOG" id="KOG4765">
    <property type="taxonomic scope" value="Eukaryota"/>
</dbReference>
<dbReference type="InterPro" id="IPR012935">
    <property type="entry name" value="NuBaID_N"/>
</dbReference>
<evidence type="ECO:0000313" key="5">
    <source>
        <dbReference type="EMBL" id="ESR54137.1"/>
    </source>
</evidence>
<dbReference type="GO" id="GO:0008270">
    <property type="term" value="F:zinc ion binding"/>
    <property type="evidence" value="ECO:0007669"/>
    <property type="project" value="InterPro"/>
</dbReference>
<keyword evidence="2" id="KW-0539">Nucleus</keyword>
<feature type="compositionally biased region" description="Polar residues" evidence="3">
    <location>
        <begin position="444"/>
        <end position="453"/>
    </location>
</feature>
<dbReference type="AlphaFoldDB" id="V4TL91"/>
<dbReference type="Gramene" id="ESR54137">
    <property type="protein sequence ID" value="ESR54137"/>
    <property type="gene ID" value="CICLE_v10019188mg"/>
</dbReference>
<dbReference type="EMBL" id="KI536661">
    <property type="protein sequence ID" value="ESR54137.1"/>
    <property type="molecule type" value="Genomic_DNA"/>
</dbReference>
<feature type="compositionally biased region" description="Low complexity" evidence="3">
    <location>
        <begin position="625"/>
        <end position="637"/>
    </location>
</feature>
<dbReference type="STRING" id="85681.V4TL91"/>
<comment type="subcellular location">
    <subcellularLocation>
        <location evidence="1">Nucleus</location>
    </subcellularLocation>
</comment>
<dbReference type="PANTHER" id="PTHR15835">
    <property type="entry name" value="NUCLEAR-INTERACTING PARTNER OF ALK"/>
    <property type="match status" value="1"/>
</dbReference>
<accession>V4TL91</accession>
<feature type="region of interest" description="Disordered" evidence="3">
    <location>
        <begin position="382"/>
        <end position="404"/>
    </location>
</feature>
<dbReference type="PANTHER" id="PTHR15835:SF6">
    <property type="entry name" value="ZINC FINGER C3HC-TYPE PROTEIN 1"/>
    <property type="match status" value="1"/>
</dbReference>
<feature type="region of interest" description="Disordered" evidence="3">
    <location>
        <begin position="1"/>
        <end position="48"/>
    </location>
</feature>
<dbReference type="OrthoDB" id="614844at2759"/>
<organism evidence="5 6">
    <name type="scientific">Citrus clementina</name>
    <name type="common">Clementine</name>
    <name type="synonym">Citrus deliciosa x Citrus sinensis</name>
    <dbReference type="NCBI Taxonomy" id="85681"/>
    <lineage>
        <taxon>Eukaryota</taxon>
        <taxon>Viridiplantae</taxon>
        <taxon>Streptophyta</taxon>
        <taxon>Embryophyta</taxon>
        <taxon>Tracheophyta</taxon>
        <taxon>Spermatophyta</taxon>
        <taxon>Magnoliopsida</taxon>
        <taxon>eudicotyledons</taxon>
        <taxon>Gunneridae</taxon>
        <taxon>Pentapetalae</taxon>
        <taxon>rosids</taxon>
        <taxon>malvids</taxon>
        <taxon>Sapindales</taxon>
        <taxon>Rutaceae</taxon>
        <taxon>Aurantioideae</taxon>
        <taxon>Citrus</taxon>
    </lineage>
</organism>
<feature type="compositionally biased region" description="Polar residues" evidence="3">
    <location>
        <begin position="382"/>
        <end position="396"/>
    </location>
</feature>
<dbReference type="InParanoid" id="V4TL91"/>
<proteinExistence type="predicted"/>
<protein>
    <recommendedName>
        <fullName evidence="4">C3HC-type domain-containing protein</fullName>
    </recommendedName>
</protein>
<feature type="compositionally biased region" description="Low complexity" evidence="3">
    <location>
        <begin position="19"/>
        <end position="31"/>
    </location>
</feature>
<sequence>MAQDSEKRFHSIMDKLFQPPKSTPSSSSNGSGVEELRRGTKRSNPESALALVEPRVVDRYHHHSLHSASAGLSEAPLCRPWDRGDLMRRVATFKSMTWFAKPKVVSAVNCARRGWINVDTDTIACESCGARILFSTPSSWTQQQVEKAALVFSLKLDNGHKLLCPWIDNICDETLAQFPPMPPPVLVEKFRERSSALIQLLALPVISPSAIEYMRSTQLEEFLKWFPILECGNEAAKGSETDSLRNQCQDNSVNLYYQAEKLISLCGWEPRSLPYVVDCEDGVNQFVDDVNGQNPSVNVHSAGSKEIVEVTEDYGAHKSVVLDCRLCGASVGLWAFATVARPVEFFRVVGDTEVNGENHCGSHVSGNENHVGNREVAMNTVSNGEPSHAESSSHLNLTIAGGPPPTKQNFKATISFPVVGRALRAKFSYDSDFRDYTFDHPKEIQSTSRNNNLPEEGKDHTENNLTGQVVLAEDAGSLNRGQYDHGSDSSINEETLGKENNDHVPLEGPSVTGQDTFPGAGTGCAIVQSSTETTQNEKLGQSQSDMLAENGEQSKNEGSLVIPSGSAVMAGSAGMDPKQLQEVNAMKFDPIRQHRHFCPWIVSTGGALPGWQQTLSALHRQRDGSYSSPADSSPSSSLIKVDDPIASVRKLFTSPVAKRMKSTHGSS</sequence>
<keyword evidence="6" id="KW-1185">Reference proteome</keyword>
<evidence type="ECO:0000313" key="6">
    <source>
        <dbReference type="Proteomes" id="UP000030687"/>
    </source>
</evidence>
<feature type="region of interest" description="Disordered" evidence="3">
    <location>
        <begin position="440"/>
        <end position="462"/>
    </location>
</feature>
<dbReference type="Proteomes" id="UP000030687">
    <property type="component" value="Unassembled WGS sequence"/>
</dbReference>
<dbReference type="Pfam" id="PF07967">
    <property type="entry name" value="zf-C3HC"/>
    <property type="match status" value="1"/>
</dbReference>
<evidence type="ECO:0000256" key="1">
    <source>
        <dbReference type="ARBA" id="ARBA00004123"/>
    </source>
</evidence>
<dbReference type="FunCoup" id="V4TL91">
    <property type="interactions" value="2280"/>
</dbReference>
<feature type="region of interest" description="Disordered" evidence="3">
    <location>
        <begin position="478"/>
        <end position="501"/>
    </location>
</feature>
<dbReference type="OMA" id="PSAIEYM"/>